<dbReference type="Gene3D" id="1.20.1250.20">
    <property type="entry name" value="MFS general substrate transporter like domains"/>
    <property type="match status" value="1"/>
</dbReference>
<feature type="transmembrane region" description="Helical" evidence="4">
    <location>
        <begin position="84"/>
        <end position="102"/>
    </location>
</feature>
<dbReference type="SUPFAM" id="SSF103473">
    <property type="entry name" value="MFS general substrate transporter"/>
    <property type="match status" value="1"/>
</dbReference>
<dbReference type="PANTHER" id="PTHR42910:SF1">
    <property type="entry name" value="MAJOR FACILITATOR SUPERFAMILY (MFS) PROFILE DOMAIN-CONTAINING PROTEIN"/>
    <property type="match status" value="1"/>
</dbReference>
<evidence type="ECO:0000256" key="1">
    <source>
        <dbReference type="ARBA" id="ARBA00022692"/>
    </source>
</evidence>
<gene>
    <name evidence="6" type="ORF">ACFFUV_06205</name>
</gene>
<feature type="transmembrane region" description="Helical" evidence="4">
    <location>
        <begin position="249"/>
        <end position="268"/>
    </location>
</feature>
<feature type="transmembrane region" description="Helical" evidence="4">
    <location>
        <begin position="212"/>
        <end position="237"/>
    </location>
</feature>
<keyword evidence="2 4" id="KW-1133">Transmembrane helix</keyword>
<keyword evidence="7" id="KW-1185">Reference proteome</keyword>
<dbReference type="InterPro" id="IPR011701">
    <property type="entry name" value="MFS"/>
</dbReference>
<dbReference type="CDD" id="cd17324">
    <property type="entry name" value="MFS_NepI_like"/>
    <property type="match status" value="1"/>
</dbReference>
<evidence type="ECO:0000313" key="6">
    <source>
        <dbReference type="EMBL" id="MFB9134565.1"/>
    </source>
</evidence>
<feature type="transmembrane region" description="Helical" evidence="4">
    <location>
        <begin position="139"/>
        <end position="159"/>
    </location>
</feature>
<evidence type="ECO:0000256" key="4">
    <source>
        <dbReference type="SAM" id="Phobius"/>
    </source>
</evidence>
<feature type="transmembrane region" description="Helical" evidence="4">
    <location>
        <begin position="378"/>
        <end position="398"/>
    </location>
</feature>
<keyword evidence="3 4" id="KW-0472">Membrane</keyword>
<feature type="transmembrane region" description="Helical" evidence="4">
    <location>
        <begin position="352"/>
        <end position="372"/>
    </location>
</feature>
<feature type="domain" description="Major facilitator superfamily (MFS) profile" evidence="5">
    <location>
        <begin position="15"/>
        <end position="404"/>
    </location>
</feature>
<keyword evidence="1 4" id="KW-0812">Transmembrane</keyword>
<dbReference type="Pfam" id="PF07690">
    <property type="entry name" value="MFS_1"/>
    <property type="match status" value="1"/>
</dbReference>
<proteinExistence type="predicted"/>
<evidence type="ECO:0000313" key="7">
    <source>
        <dbReference type="Proteomes" id="UP001589645"/>
    </source>
</evidence>
<feature type="transmembrane region" description="Helical" evidence="4">
    <location>
        <begin position="314"/>
        <end position="340"/>
    </location>
</feature>
<protein>
    <submittedName>
        <fullName evidence="6">MFS transporter</fullName>
    </submittedName>
</protein>
<evidence type="ECO:0000256" key="2">
    <source>
        <dbReference type="ARBA" id="ARBA00022989"/>
    </source>
</evidence>
<dbReference type="EMBL" id="JBHMEP010000001">
    <property type="protein sequence ID" value="MFB9134565.1"/>
    <property type="molecule type" value="Genomic_DNA"/>
</dbReference>
<feature type="transmembrane region" description="Helical" evidence="4">
    <location>
        <begin position="55"/>
        <end position="72"/>
    </location>
</feature>
<reference evidence="6 7" key="1">
    <citation type="submission" date="2024-09" db="EMBL/GenBank/DDBJ databases">
        <authorList>
            <person name="Sun Q."/>
            <person name="Mori K."/>
        </authorList>
    </citation>
    <scope>NUCLEOTIDE SEQUENCE [LARGE SCALE GENOMIC DNA]</scope>
    <source>
        <strain evidence="6 7">CECT 8064</strain>
    </source>
</reference>
<dbReference type="InterPro" id="IPR036259">
    <property type="entry name" value="MFS_trans_sf"/>
</dbReference>
<dbReference type="InterPro" id="IPR020846">
    <property type="entry name" value="MFS_dom"/>
</dbReference>
<dbReference type="Proteomes" id="UP001589645">
    <property type="component" value="Unassembled WGS sequence"/>
</dbReference>
<organism evidence="6 7">
    <name type="scientific">Vibrio olivae</name>
    <dbReference type="NCBI Taxonomy" id="1243002"/>
    <lineage>
        <taxon>Bacteria</taxon>
        <taxon>Pseudomonadati</taxon>
        <taxon>Pseudomonadota</taxon>
        <taxon>Gammaproteobacteria</taxon>
        <taxon>Vibrionales</taxon>
        <taxon>Vibrionaceae</taxon>
        <taxon>Vibrio</taxon>
    </lineage>
</organism>
<feature type="transmembrane region" description="Helical" evidence="4">
    <location>
        <begin position="288"/>
        <end position="308"/>
    </location>
</feature>
<dbReference type="PANTHER" id="PTHR42910">
    <property type="entry name" value="TRANSPORTER SCO4007-RELATED"/>
    <property type="match status" value="1"/>
</dbReference>
<sequence>MNNAIRHTNNQNPLSSTIVWLLAFTSGLAVASLYYAQPLLSELMIDLNVSAQQVGNLPTLTQMGYALGMLLINPLGDKYDRKKVIVIKALALFLALLLTGAASNLNALLIASFLMGLTATLAQDVVPFAAVLGDEQRRGHIVGTIMTGLLGGILLSRVLSGAISELAGWRAVFYCAAGAMLIVSVLLFTQLPSTKPTSDISYPRLLGSLGKLFVQHASVRLSTFTQGLLAMGFSAFWTTLSLMLKDSPLELGSGIAGLFGIAGAMGVLMAPKFGKLSDSIGPLRLTKIGAILVFFAFSGMFAIHQFPISFSVELGLLVLFTIVFDLGFQMSLISNQALIYAAAPEALSRVNAILIVGLFIGMSLGSFIASYLYSDTHWSGVTLFAAGCGLLALILRLAPRRHSVLTSSS</sequence>
<dbReference type="RefSeq" id="WP_390190524.1">
    <property type="nucleotide sequence ID" value="NZ_JBHMEP010000001.1"/>
</dbReference>
<accession>A0ABV5HK21</accession>
<name>A0ABV5HK21_9VIBR</name>
<evidence type="ECO:0000256" key="3">
    <source>
        <dbReference type="ARBA" id="ARBA00023136"/>
    </source>
</evidence>
<feature type="transmembrane region" description="Helical" evidence="4">
    <location>
        <begin position="12"/>
        <end position="35"/>
    </location>
</feature>
<evidence type="ECO:0000259" key="5">
    <source>
        <dbReference type="PROSITE" id="PS50850"/>
    </source>
</evidence>
<comment type="caution">
    <text evidence="6">The sequence shown here is derived from an EMBL/GenBank/DDBJ whole genome shotgun (WGS) entry which is preliminary data.</text>
</comment>
<feature type="transmembrane region" description="Helical" evidence="4">
    <location>
        <begin position="171"/>
        <end position="191"/>
    </location>
</feature>
<dbReference type="PROSITE" id="PS50850">
    <property type="entry name" value="MFS"/>
    <property type="match status" value="1"/>
</dbReference>